<dbReference type="CDD" id="cd18808">
    <property type="entry name" value="SF1_C_Upf1"/>
    <property type="match status" value="1"/>
</dbReference>
<evidence type="ECO:0000313" key="6">
    <source>
        <dbReference type="Proteomes" id="UP000240572"/>
    </source>
</evidence>
<organism evidence="5 6">
    <name type="scientific">Taibaiella chishuiensis</name>
    <dbReference type="NCBI Taxonomy" id="1434707"/>
    <lineage>
        <taxon>Bacteria</taxon>
        <taxon>Pseudomonadati</taxon>
        <taxon>Bacteroidota</taxon>
        <taxon>Chitinophagia</taxon>
        <taxon>Chitinophagales</taxon>
        <taxon>Chitinophagaceae</taxon>
        <taxon>Taibaiella</taxon>
    </lineage>
</organism>
<dbReference type="Gene3D" id="1.10.510.10">
    <property type="entry name" value="Transferase(Phosphotransferase) domain 1"/>
    <property type="match status" value="1"/>
</dbReference>
<dbReference type="InterPro" id="IPR047187">
    <property type="entry name" value="SF1_C_Upf1"/>
</dbReference>
<dbReference type="SUPFAM" id="SSF56112">
    <property type="entry name" value="Protein kinase-like (PK-like)"/>
    <property type="match status" value="1"/>
</dbReference>
<sequence>MRNQFETYLDTIIQQGFPGNDQLVSVMLPLMEEVAGFHTSGKVASLQRFDTLLVTGGCLDIDETFILAPVYNPAALAALDDDRNKALHITGRKVARTDTDAGNTDIEDSLLLESEDVDAEAISRPVYLTGYRSYEAVLGHHDALTDIYWLGLILASVATGLNLYDTEDCRKFVYHRTALMQLNNRLHPSIANLVEEMTELDRNMRCRDLQEAIGKLKNFRDYNPEQAIDLTTIEAYRHAPLADRRKVVLQKLRSRLFDTSRRNRMLYFKSNMRFLNLTVASFPLSLNLDYVKPEHLFYWQEAISKKVSKAQDLHLNVYLRADENPYSIPALDKIRLETQKDINEYGMSQLRLAVAFLHWYNLKEDEKERISTPLVLIPANLKKKKSLRKDDDYILEFEDTEAEINPILRYMLDETYGIKLPERIDLETTDLTAFYQLLQEQILLARQGIRIALVDKPRIRLIHNIAQRTASTYAQRIRQRQRGMQRYSHLDYSYDADNFQPLGLQLFRNYITPGDSYLEHIIGDTPARPGARHLTEVKDTYVLDEGPGNPYHWEFDLCHVVLGNFNYRKMSLVRDYNEALETGAGQHIFDQLFSEEVRKIAEDKPLNGTGLSQQYTVVPADPTQLHSVVRSRGHKSYIIQGPPGTGKSQTITNLVADFIANGKKVLFVCEKMAAVEVVYHRLQSRGLHDMCCLIHDSQGDKKNMIADLKATYERYLEQEPPADLVTRERYAAIAALQADLGLLEELHHFAGHAFETAGKPVYQLWNRLLQLKEALSATTEHPLNMPLLPAYKAWLDSGDMIRKLTTQLQQDGPYATLAQHPARHFNTAATRIRRLTLSEVGLKLQQLAALLEGLCATGADIPALELSALKQIIGEAEQLQLFAQNDNLRLLDEKDSQSRELNSRIRQLGQLRKKLEEARQQNQAWTARLPEQELKTALEQVERLEHSFFKFLSGTWRRVKKVIRSHYNFSAHQVPPAYSTVLKNLLEEYRLQHEYTGAETDTLERFGLQDLEADWARITAFRARQDEQSRQRIKTWKEHPDLVLRLGSKAQPLAEAEQILSYTWTGQQDTILETLQQQVQALIGNLGQLPALLHYLEQLDLADPELQRIVRGQAITPDDLELLLLENTLQQLYRQYAATEKLTTQLVDELTANIESRYQDLLGINARYIRAHHRAAFREKLLLTEKSAAVLTPEEKELKKIYNNGRRVLEHEFGKTRRYKSIRELADGDTGTVLREIKPVWLMSPLSVSDALPLANTYFDVVIFDEASQITLEEGIPPMFRAGKSIIVGDEMQMPPTNFFNTGNADPDDLNLPEAGAAEEPISLDADSLLTQGARKLEHVMLGWHYRSRNESLISYSNAAFYKGELLTIPDRKMFATARPEIIVHDPAEAQLEAVFERSISYHYLPKGLYDERKNAEEAAYIATLVRSLLLRQSGNTIGIVAFSMEQQGQIEDALYRLQQEDPQFDTLVEQEYQRTDEGHFTGLFVKNLENVQGEERDIIIISTCYGYNAQGKMYMNFGPINRKGGEKRLNVIFSRAKNHVVVVSSIKHTDIKNQYNEGARYFARYLQYAEHISNGAVEQAAQVLNSLHNTKHQAIDGEAEQLLVCSQIAAFLQEQGWLVSAGVGQSMFKCSLAVRKEGDQEFRLGILLDDARHYSNSNVLEQYVQRPAVMRSFGWKVQRVQTRDWIYRQDAVKKLLLQALAAG</sequence>
<evidence type="ECO:0000259" key="4">
    <source>
        <dbReference type="Pfam" id="PF18741"/>
    </source>
</evidence>
<dbReference type="InterPro" id="IPR049468">
    <property type="entry name" value="Restrct_endonuc-II-like_dom"/>
</dbReference>
<dbReference type="GO" id="GO:0004386">
    <property type="term" value="F:helicase activity"/>
    <property type="evidence" value="ECO:0007669"/>
    <property type="project" value="InterPro"/>
</dbReference>
<feature type="domain" description="DNA2/NAM7 helicase helicase" evidence="2">
    <location>
        <begin position="1101"/>
        <end position="1297"/>
    </location>
</feature>
<comment type="caution">
    <text evidence="5">The sequence shown here is derived from an EMBL/GenBank/DDBJ whole genome shotgun (WGS) entry which is preliminary data.</text>
</comment>
<dbReference type="Pfam" id="PF13087">
    <property type="entry name" value="AAA_12"/>
    <property type="match status" value="1"/>
</dbReference>
<evidence type="ECO:0000313" key="5">
    <source>
        <dbReference type="EMBL" id="PSK94576.1"/>
    </source>
</evidence>
<dbReference type="InterPro" id="IPR045055">
    <property type="entry name" value="DNA2/NAM7-like"/>
</dbReference>
<reference evidence="5 6" key="1">
    <citation type="submission" date="2018-03" db="EMBL/GenBank/DDBJ databases">
        <title>Genomic Encyclopedia of Type Strains, Phase III (KMG-III): the genomes of soil and plant-associated and newly described type strains.</title>
        <authorList>
            <person name="Whitman W."/>
        </authorList>
    </citation>
    <scope>NUCLEOTIDE SEQUENCE [LARGE SCALE GENOMIC DNA]</scope>
    <source>
        <strain evidence="5 6">CGMCC 1.12700</strain>
    </source>
</reference>
<dbReference type="SUPFAM" id="SSF52540">
    <property type="entry name" value="P-loop containing nucleoside triphosphate hydrolases"/>
    <property type="match status" value="1"/>
</dbReference>
<evidence type="ECO:0000259" key="3">
    <source>
        <dbReference type="Pfam" id="PF13087"/>
    </source>
</evidence>
<dbReference type="PANTHER" id="PTHR10887">
    <property type="entry name" value="DNA2/NAM7 HELICASE FAMILY"/>
    <property type="match status" value="1"/>
</dbReference>
<evidence type="ECO:0000259" key="2">
    <source>
        <dbReference type="Pfam" id="PF13086"/>
    </source>
</evidence>
<protein>
    <submittedName>
        <fullName evidence="5">AAA domain-containing protein</fullName>
    </submittedName>
</protein>
<evidence type="ECO:0000256" key="1">
    <source>
        <dbReference type="SAM" id="Coils"/>
    </source>
</evidence>
<proteinExistence type="predicted"/>
<dbReference type="Pfam" id="PF18741">
    <property type="entry name" value="MTES_1575"/>
    <property type="match status" value="1"/>
</dbReference>
<dbReference type="InterPro" id="IPR025103">
    <property type="entry name" value="DUF4011"/>
</dbReference>
<name>A0A2P8DBH6_9BACT</name>
<keyword evidence="6" id="KW-1185">Reference proteome</keyword>
<dbReference type="Pfam" id="PF13195">
    <property type="entry name" value="DUF4011"/>
    <property type="match status" value="1"/>
</dbReference>
<feature type="domain" description="Restriction endonuclease type II-like" evidence="4">
    <location>
        <begin position="1608"/>
        <end position="1701"/>
    </location>
</feature>
<feature type="coiled-coil region" evidence="1">
    <location>
        <begin position="898"/>
        <end position="935"/>
    </location>
</feature>
<dbReference type="Pfam" id="PF13086">
    <property type="entry name" value="AAA_11"/>
    <property type="match status" value="1"/>
</dbReference>
<dbReference type="PANTHER" id="PTHR10887:SF495">
    <property type="entry name" value="HELICASE SENATAXIN ISOFORM X1-RELATED"/>
    <property type="match status" value="1"/>
</dbReference>
<keyword evidence="1" id="KW-0175">Coiled coil</keyword>
<dbReference type="Proteomes" id="UP000240572">
    <property type="component" value="Unassembled WGS sequence"/>
</dbReference>
<accession>A0A2P8DBH6</accession>
<gene>
    <name evidence="5" type="ORF">B0I18_101732</name>
</gene>
<dbReference type="InterPro" id="IPR041677">
    <property type="entry name" value="DNA2/NAM7_AAA_11"/>
</dbReference>
<feature type="domain" description="DNA2/NAM7 helicase-like C-terminal" evidence="3">
    <location>
        <begin position="1336"/>
        <end position="1546"/>
    </location>
</feature>
<dbReference type="Gene3D" id="3.40.50.300">
    <property type="entry name" value="P-loop containing nucleotide triphosphate hydrolases"/>
    <property type="match status" value="3"/>
</dbReference>
<dbReference type="EMBL" id="PYGD01000001">
    <property type="protein sequence ID" value="PSK94576.1"/>
    <property type="molecule type" value="Genomic_DNA"/>
</dbReference>
<dbReference type="InterPro" id="IPR011009">
    <property type="entry name" value="Kinase-like_dom_sf"/>
</dbReference>
<dbReference type="InterPro" id="IPR041679">
    <property type="entry name" value="DNA2/NAM7-like_C"/>
</dbReference>
<dbReference type="InterPro" id="IPR027417">
    <property type="entry name" value="P-loop_NTPase"/>
</dbReference>